<name>A0A1J1HK71_9DIPT</name>
<keyword evidence="2" id="KW-1185">Reference proteome</keyword>
<proteinExistence type="predicted"/>
<dbReference type="EMBL" id="CVRI01000008">
    <property type="protein sequence ID" value="CRK88456.1"/>
    <property type="molecule type" value="Genomic_DNA"/>
</dbReference>
<evidence type="ECO:0000313" key="1">
    <source>
        <dbReference type="EMBL" id="CRK88456.1"/>
    </source>
</evidence>
<evidence type="ECO:0000313" key="2">
    <source>
        <dbReference type="Proteomes" id="UP000183832"/>
    </source>
</evidence>
<dbReference type="AlphaFoldDB" id="A0A1J1HK71"/>
<reference evidence="1 2" key="1">
    <citation type="submission" date="2015-04" db="EMBL/GenBank/DDBJ databases">
        <authorList>
            <person name="Syromyatnikov M.Y."/>
            <person name="Popov V.N."/>
        </authorList>
    </citation>
    <scope>NUCLEOTIDE SEQUENCE [LARGE SCALE GENOMIC DNA]</scope>
</reference>
<accession>A0A1J1HK71</accession>
<organism evidence="1 2">
    <name type="scientific">Clunio marinus</name>
    <dbReference type="NCBI Taxonomy" id="568069"/>
    <lineage>
        <taxon>Eukaryota</taxon>
        <taxon>Metazoa</taxon>
        <taxon>Ecdysozoa</taxon>
        <taxon>Arthropoda</taxon>
        <taxon>Hexapoda</taxon>
        <taxon>Insecta</taxon>
        <taxon>Pterygota</taxon>
        <taxon>Neoptera</taxon>
        <taxon>Endopterygota</taxon>
        <taxon>Diptera</taxon>
        <taxon>Nematocera</taxon>
        <taxon>Chironomoidea</taxon>
        <taxon>Chironomidae</taxon>
        <taxon>Clunio</taxon>
    </lineage>
</organism>
<dbReference type="Proteomes" id="UP000183832">
    <property type="component" value="Unassembled WGS sequence"/>
</dbReference>
<sequence>MEKCYKDMFIGIGRRFIMLICELVIQKRNFFKENHSICRMNCRFYAHALLKFSEGLVNEYQIVQQV</sequence>
<gene>
    <name evidence="1" type="ORF">CLUMA_CG002342</name>
</gene>
<protein>
    <submittedName>
        <fullName evidence="1">CLUMA_CG002342, isoform A</fullName>
    </submittedName>
</protein>